<dbReference type="SMART" id="SM00100">
    <property type="entry name" value="cNMP"/>
    <property type="match status" value="1"/>
</dbReference>
<dbReference type="GO" id="GO:0005886">
    <property type="term" value="C:plasma membrane"/>
    <property type="evidence" value="ECO:0007669"/>
    <property type="project" value="TreeGrafter"/>
</dbReference>
<dbReference type="InterPro" id="IPR000595">
    <property type="entry name" value="cNMP-bd_dom"/>
</dbReference>
<dbReference type="InterPro" id="IPR000160">
    <property type="entry name" value="GGDEF_dom"/>
</dbReference>
<dbReference type="CDD" id="cd01949">
    <property type="entry name" value="GGDEF"/>
    <property type="match status" value="1"/>
</dbReference>
<dbReference type="SUPFAM" id="SSF51206">
    <property type="entry name" value="cAMP-binding domain-like"/>
    <property type="match status" value="1"/>
</dbReference>
<accession>A0A1B4XE30</accession>
<dbReference type="EMBL" id="AP014879">
    <property type="protein sequence ID" value="BAV33067.1"/>
    <property type="molecule type" value="Genomic_DNA"/>
</dbReference>
<evidence type="ECO:0000259" key="2">
    <source>
        <dbReference type="PROSITE" id="PS50042"/>
    </source>
</evidence>
<dbReference type="InterPro" id="IPR014710">
    <property type="entry name" value="RmlC-like_jellyroll"/>
</dbReference>
<dbReference type="InParanoid" id="A0A1B4XE30"/>
<evidence type="ECO:0000313" key="5">
    <source>
        <dbReference type="Proteomes" id="UP000243180"/>
    </source>
</evidence>
<dbReference type="InterPro" id="IPR050469">
    <property type="entry name" value="Diguanylate_Cyclase"/>
</dbReference>
<dbReference type="Gene3D" id="2.60.120.10">
    <property type="entry name" value="Jelly Rolls"/>
    <property type="match status" value="1"/>
</dbReference>
<proteinExistence type="predicted"/>
<dbReference type="EC" id="2.7.7.65" evidence="1"/>
<dbReference type="GO" id="GO:0052621">
    <property type="term" value="F:diguanylate cyclase activity"/>
    <property type="evidence" value="ECO:0007669"/>
    <property type="project" value="UniProtKB-EC"/>
</dbReference>
<feature type="domain" description="GGDEF" evidence="3">
    <location>
        <begin position="185"/>
        <end position="317"/>
    </location>
</feature>
<dbReference type="PROSITE" id="PS50042">
    <property type="entry name" value="CNMP_BINDING_3"/>
    <property type="match status" value="1"/>
</dbReference>
<sequence length="317" mass="33864">MSASARWSRKELAQIALLKDAHQETIAPLLHDCPVRSLASGEVLLRAGEPCQALYMVLSGRLRMEGSSSTIPDMFVRAGDSIGELSLLKDAVIASTISATEPTRLLIIDRHVAWGLIRASHEIARNWLSLLAERTRVRGLIAGNEELKTSHGHHTSHDERTGLYNRHWLESTLPRQIARSTASHAPLGLLLVEIDGFADYVARSGPAAGDKVCHAVAQLLVNNFRPTDLVVCYGAAQFAVVLPDTNVANACVVGERVRHAVNRAGVIIPGESASLSLTVSVGATELQPSVDAPAFLAAAEAALQMAKTSGGNRVGMQ</sequence>
<dbReference type="PANTHER" id="PTHR45138">
    <property type="entry name" value="REGULATORY COMPONENTS OF SENSORY TRANSDUCTION SYSTEM"/>
    <property type="match status" value="1"/>
</dbReference>
<dbReference type="CDD" id="cd00038">
    <property type="entry name" value="CAP_ED"/>
    <property type="match status" value="1"/>
</dbReference>
<dbReference type="NCBIfam" id="TIGR00254">
    <property type="entry name" value="GGDEF"/>
    <property type="match status" value="1"/>
</dbReference>
<name>A0A1B4XE30_9GAMM</name>
<dbReference type="AlphaFoldDB" id="A0A1B4XE30"/>
<dbReference type="KEGG" id="slim:SCL_0747"/>
<dbReference type="Proteomes" id="UP000243180">
    <property type="component" value="Chromosome"/>
</dbReference>
<feature type="domain" description="Cyclic nucleotide-binding" evidence="2">
    <location>
        <begin position="17"/>
        <end position="134"/>
    </location>
</feature>
<dbReference type="InterPro" id="IPR029787">
    <property type="entry name" value="Nucleotide_cyclase"/>
</dbReference>
<dbReference type="PANTHER" id="PTHR45138:SF24">
    <property type="entry name" value="DIGUANYLATE CYCLASE DGCC-RELATED"/>
    <property type="match status" value="1"/>
</dbReference>
<dbReference type="GO" id="GO:1902201">
    <property type="term" value="P:negative regulation of bacterial-type flagellum-dependent cell motility"/>
    <property type="evidence" value="ECO:0007669"/>
    <property type="project" value="TreeGrafter"/>
</dbReference>
<dbReference type="Pfam" id="PF00027">
    <property type="entry name" value="cNMP_binding"/>
    <property type="match status" value="1"/>
</dbReference>
<reference evidence="4 5" key="1">
    <citation type="submission" date="2015-05" db="EMBL/GenBank/DDBJ databases">
        <title>Complete genome sequence of a sulfur-oxidizing gammaproteobacterium strain HA5.</title>
        <authorList>
            <person name="Miura A."/>
            <person name="Kojima H."/>
            <person name="Fukui M."/>
        </authorList>
    </citation>
    <scope>NUCLEOTIDE SEQUENCE [LARGE SCALE GENOMIC DNA]</scope>
    <source>
        <strain evidence="4 5">HA5</strain>
    </source>
</reference>
<dbReference type="InterPro" id="IPR018490">
    <property type="entry name" value="cNMP-bd_dom_sf"/>
</dbReference>
<dbReference type="GO" id="GO:0043709">
    <property type="term" value="P:cell adhesion involved in single-species biofilm formation"/>
    <property type="evidence" value="ECO:0007669"/>
    <property type="project" value="TreeGrafter"/>
</dbReference>
<evidence type="ECO:0000313" key="4">
    <source>
        <dbReference type="EMBL" id="BAV33067.1"/>
    </source>
</evidence>
<dbReference type="PROSITE" id="PS50887">
    <property type="entry name" value="GGDEF"/>
    <property type="match status" value="1"/>
</dbReference>
<dbReference type="InterPro" id="IPR043128">
    <property type="entry name" value="Rev_trsase/Diguanyl_cyclase"/>
</dbReference>
<dbReference type="Pfam" id="PF00990">
    <property type="entry name" value="GGDEF"/>
    <property type="match status" value="1"/>
</dbReference>
<keyword evidence="5" id="KW-1185">Reference proteome</keyword>
<protein>
    <recommendedName>
        <fullName evidence="1">diguanylate cyclase</fullName>
        <ecNumber evidence="1">2.7.7.65</ecNumber>
    </recommendedName>
</protein>
<dbReference type="SUPFAM" id="SSF55073">
    <property type="entry name" value="Nucleotide cyclase"/>
    <property type="match status" value="1"/>
</dbReference>
<dbReference type="Gene3D" id="3.30.70.270">
    <property type="match status" value="1"/>
</dbReference>
<evidence type="ECO:0000256" key="1">
    <source>
        <dbReference type="ARBA" id="ARBA00012528"/>
    </source>
</evidence>
<organism evidence="4 5">
    <name type="scientific">Sulfuricaulis limicola</name>
    <dbReference type="NCBI Taxonomy" id="1620215"/>
    <lineage>
        <taxon>Bacteria</taxon>
        <taxon>Pseudomonadati</taxon>
        <taxon>Pseudomonadota</taxon>
        <taxon>Gammaproteobacteria</taxon>
        <taxon>Acidiferrobacterales</taxon>
        <taxon>Acidiferrobacteraceae</taxon>
        <taxon>Sulfuricaulis</taxon>
    </lineage>
</organism>
<dbReference type="SMART" id="SM00267">
    <property type="entry name" value="GGDEF"/>
    <property type="match status" value="1"/>
</dbReference>
<gene>
    <name evidence="4" type="ORF">SCL_0747</name>
</gene>
<evidence type="ECO:0000259" key="3">
    <source>
        <dbReference type="PROSITE" id="PS50887"/>
    </source>
</evidence>